<evidence type="ECO:0000256" key="1">
    <source>
        <dbReference type="ARBA" id="ARBA00022723"/>
    </source>
</evidence>
<dbReference type="GO" id="GO:0061630">
    <property type="term" value="F:ubiquitin protein ligase activity"/>
    <property type="evidence" value="ECO:0007669"/>
    <property type="project" value="InterPro"/>
</dbReference>
<keyword evidence="1" id="KW-0479">Metal-binding</keyword>
<keyword evidence="3" id="KW-0862">Zinc</keyword>
<keyword evidence="5" id="KW-1185">Reference proteome</keyword>
<dbReference type="GO" id="GO:0008270">
    <property type="term" value="F:zinc ion binding"/>
    <property type="evidence" value="ECO:0007669"/>
    <property type="project" value="UniProtKB-KW"/>
</dbReference>
<comment type="caution">
    <text evidence="4">The sequence shown here is derived from an EMBL/GenBank/DDBJ whole genome shotgun (WGS) entry which is preliminary data.</text>
</comment>
<dbReference type="EMBL" id="PNBA02000021">
    <property type="protein sequence ID" value="KAG6387204.1"/>
    <property type="molecule type" value="Genomic_DNA"/>
</dbReference>
<evidence type="ECO:0000256" key="3">
    <source>
        <dbReference type="ARBA" id="ARBA00022833"/>
    </source>
</evidence>
<dbReference type="GO" id="GO:0005634">
    <property type="term" value="C:nucleus"/>
    <property type="evidence" value="ECO:0007669"/>
    <property type="project" value="TreeGrafter"/>
</dbReference>
<dbReference type="Proteomes" id="UP000298416">
    <property type="component" value="Unassembled WGS sequence"/>
</dbReference>
<dbReference type="PANTHER" id="PTHR13063">
    <property type="entry name" value="ENOS INTERACTING PROTEIN"/>
    <property type="match status" value="1"/>
</dbReference>
<dbReference type="InterPro" id="IPR017907">
    <property type="entry name" value="Znf_RING_CS"/>
</dbReference>
<dbReference type="PROSITE" id="PS00518">
    <property type="entry name" value="ZF_RING_1"/>
    <property type="match status" value="1"/>
</dbReference>
<organism evidence="4">
    <name type="scientific">Salvia splendens</name>
    <name type="common">Scarlet sage</name>
    <dbReference type="NCBI Taxonomy" id="180675"/>
    <lineage>
        <taxon>Eukaryota</taxon>
        <taxon>Viridiplantae</taxon>
        <taxon>Streptophyta</taxon>
        <taxon>Embryophyta</taxon>
        <taxon>Tracheophyta</taxon>
        <taxon>Spermatophyta</taxon>
        <taxon>Magnoliopsida</taxon>
        <taxon>eudicotyledons</taxon>
        <taxon>Gunneridae</taxon>
        <taxon>Pentapetalae</taxon>
        <taxon>asterids</taxon>
        <taxon>lamiids</taxon>
        <taxon>Lamiales</taxon>
        <taxon>Lamiaceae</taxon>
        <taxon>Nepetoideae</taxon>
        <taxon>Mentheae</taxon>
        <taxon>Salviinae</taxon>
        <taxon>Salvia</taxon>
        <taxon>Salvia subgen. Calosphace</taxon>
        <taxon>core Calosphace</taxon>
    </lineage>
</organism>
<reference evidence="4" key="2">
    <citation type="submission" date="2020-08" db="EMBL/GenBank/DDBJ databases">
        <title>Plant Genome Project.</title>
        <authorList>
            <person name="Zhang R.-G."/>
        </authorList>
    </citation>
    <scope>NUCLEOTIDE SEQUENCE</scope>
    <source>
        <strain evidence="4">Huo1</strain>
        <tissue evidence="4">Leaf</tissue>
    </source>
</reference>
<protein>
    <recommendedName>
        <fullName evidence="6">Nitric oxide synthase-interacting protein</fullName>
    </recommendedName>
</protein>
<dbReference type="Gene3D" id="3.30.40.10">
    <property type="entry name" value="Zinc/RING finger domain, C3HC4 (zinc finger)"/>
    <property type="match status" value="1"/>
</dbReference>
<dbReference type="InterPro" id="IPR016818">
    <property type="entry name" value="NOSIP"/>
</dbReference>
<dbReference type="InterPro" id="IPR013083">
    <property type="entry name" value="Znf_RING/FYVE/PHD"/>
</dbReference>
<dbReference type="AlphaFoldDB" id="A0A8X8W3I5"/>
<evidence type="ECO:0000313" key="4">
    <source>
        <dbReference type="EMBL" id="KAG6387204.1"/>
    </source>
</evidence>
<proteinExistence type="predicted"/>
<accession>A0A8X8W3I5</accession>
<evidence type="ECO:0008006" key="6">
    <source>
        <dbReference type="Google" id="ProtNLM"/>
    </source>
</evidence>
<reference evidence="4" key="1">
    <citation type="submission" date="2018-01" db="EMBL/GenBank/DDBJ databases">
        <authorList>
            <person name="Mao J.F."/>
        </authorList>
    </citation>
    <scope>NUCLEOTIDE SEQUENCE</scope>
    <source>
        <strain evidence="4">Huo1</strain>
        <tissue evidence="4">Leaf</tissue>
    </source>
</reference>
<dbReference type="PANTHER" id="PTHR13063:SF10">
    <property type="entry name" value="NITRIC OXIDE SYNTHASE-INTERACTING PROTEIN"/>
    <property type="match status" value="1"/>
</dbReference>
<keyword evidence="2" id="KW-0863">Zinc-finger</keyword>
<evidence type="ECO:0000313" key="5">
    <source>
        <dbReference type="Proteomes" id="UP000298416"/>
    </source>
</evidence>
<sequence>MPFSPEERYPQVIGIQSLFGETVMFKKSVFKCRKSAGHAAQQKQEKEDEDKLMLQKARELDAFDQQNHTTVTLTNTLALVALSSCGHVFCKKCADKFVAVNKVCLACDKPCKERHLVSLAKGGTGFADHLEAKDFKHLGSGSGLGLVRPATKT</sequence>
<evidence type="ECO:0000256" key="2">
    <source>
        <dbReference type="ARBA" id="ARBA00022771"/>
    </source>
</evidence>
<name>A0A8X8W3I5_SALSN</name>
<gene>
    <name evidence="4" type="ORF">SASPL_152390</name>
</gene>
<dbReference type="SUPFAM" id="SSF57850">
    <property type="entry name" value="RING/U-box"/>
    <property type="match status" value="1"/>
</dbReference>